<dbReference type="InterPro" id="IPR026960">
    <property type="entry name" value="RVT-Znf"/>
</dbReference>
<dbReference type="InterPro" id="IPR012337">
    <property type="entry name" value="RNaseH-like_sf"/>
</dbReference>
<evidence type="ECO:0000259" key="1">
    <source>
        <dbReference type="Pfam" id="PF13456"/>
    </source>
</evidence>
<dbReference type="PANTHER" id="PTHR47074">
    <property type="entry name" value="BNAC02G40300D PROTEIN"/>
    <property type="match status" value="1"/>
</dbReference>
<dbReference type="CDD" id="cd06222">
    <property type="entry name" value="RNase_H_like"/>
    <property type="match status" value="1"/>
</dbReference>
<dbReference type="InterPro" id="IPR052929">
    <property type="entry name" value="RNase_H-like_EbsB-rel"/>
</dbReference>
<dbReference type="Pfam" id="PF13456">
    <property type="entry name" value="RVT_3"/>
    <property type="match status" value="1"/>
</dbReference>
<organism evidence="3 4">
    <name type="scientific">Ziziphus jujuba</name>
    <name type="common">Chinese jujube</name>
    <name type="synonym">Ziziphus sativa</name>
    <dbReference type="NCBI Taxonomy" id="326968"/>
    <lineage>
        <taxon>Eukaryota</taxon>
        <taxon>Viridiplantae</taxon>
        <taxon>Streptophyta</taxon>
        <taxon>Embryophyta</taxon>
        <taxon>Tracheophyta</taxon>
        <taxon>Spermatophyta</taxon>
        <taxon>Magnoliopsida</taxon>
        <taxon>eudicotyledons</taxon>
        <taxon>Gunneridae</taxon>
        <taxon>Pentapetalae</taxon>
        <taxon>rosids</taxon>
        <taxon>fabids</taxon>
        <taxon>Rosales</taxon>
        <taxon>Rhamnaceae</taxon>
        <taxon>Paliureae</taxon>
        <taxon>Ziziphus</taxon>
    </lineage>
</organism>
<proteinExistence type="predicted"/>
<feature type="domain" description="RNase H type-1" evidence="1">
    <location>
        <begin position="186"/>
        <end position="305"/>
    </location>
</feature>
<accession>A0ABM4AGH3</accession>
<dbReference type="Pfam" id="PF13966">
    <property type="entry name" value="zf-RVT"/>
    <property type="match status" value="1"/>
</dbReference>
<dbReference type="GeneID" id="132805075"/>
<dbReference type="Gene3D" id="3.30.420.10">
    <property type="entry name" value="Ribonuclease H-like superfamily/Ribonuclease H"/>
    <property type="match status" value="1"/>
</dbReference>
<dbReference type="Proteomes" id="UP001652623">
    <property type="component" value="Chromosome 8"/>
</dbReference>
<protein>
    <submittedName>
        <fullName evidence="4">Uncharacterized protein LOC132805075</fullName>
    </submittedName>
</protein>
<evidence type="ECO:0000313" key="4">
    <source>
        <dbReference type="RefSeq" id="XP_060675820.1"/>
    </source>
</evidence>
<reference evidence="4" key="1">
    <citation type="submission" date="2025-08" db="UniProtKB">
        <authorList>
            <consortium name="RefSeq"/>
        </authorList>
    </citation>
    <scope>IDENTIFICATION</scope>
    <source>
        <tissue evidence="4">Seedling</tissue>
    </source>
</reference>
<feature type="domain" description="Reverse transcriptase zinc-binding" evidence="2">
    <location>
        <begin position="17"/>
        <end position="72"/>
    </location>
</feature>
<dbReference type="InterPro" id="IPR036397">
    <property type="entry name" value="RNaseH_sf"/>
</dbReference>
<evidence type="ECO:0000313" key="3">
    <source>
        <dbReference type="Proteomes" id="UP001652623"/>
    </source>
</evidence>
<gene>
    <name evidence="4" type="primary">LOC132805075</name>
</gene>
<dbReference type="PANTHER" id="PTHR47074:SF11">
    <property type="entry name" value="REVERSE TRANSCRIPTASE-LIKE PROTEIN"/>
    <property type="match status" value="1"/>
</dbReference>
<evidence type="ECO:0000259" key="2">
    <source>
        <dbReference type="Pfam" id="PF13966"/>
    </source>
</evidence>
<keyword evidence="3" id="KW-1185">Reference proteome</keyword>
<dbReference type="SUPFAM" id="SSF53098">
    <property type="entry name" value="Ribonuclease H-like"/>
    <property type="match status" value="1"/>
</dbReference>
<dbReference type="InterPro" id="IPR044730">
    <property type="entry name" value="RNase_H-like_dom_plant"/>
</dbReference>
<dbReference type="InterPro" id="IPR002156">
    <property type="entry name" value="RNaseH_domain"/>
</dbReference>
<name>A0ABM4AGH3_ZIZJJ</name>
<dbReference type="RefSeq" id="XP_060675820.1">
    <property type="nucleotide sequence ID" value="XM_060819837.1"/>
</dbReference>
<sequence>MIALKKAMEIGGNFGNLKVHERLKIFLWRVMAKVIPTREVIFNKIGKGDQCCVFCGVEIETSFHIFKECHSIRRLAFASKCGCRLDSWEVSNIEELMDFCFDPKPEACFRNMEGRSISIFLATLLYAAWNHRNEKIFSKNFCSRNVVFRFNRSMEEFLASGEAKTDSSHFLKENWKAPPEGWWKINVDAAYINGQARIAFVSRHCKGNLLSLASKVISYNSHLEVELKAIVWAANLAANWNQNKICWSSHSSLVVKGIYDLEDHVVWTTRNDFILLRSCFANFNWYISCTSRSSNKAADFLAKKALHDNLLFECYGCFDSLPRELLGVASLYKSFFMEAFCAFGNKFLFTKKTPL</sequence>